<accession>A0A934NC13</accession>
<dbReference type="AlphaFoldDB" id="A0A934NC13"/>
<reference evidence="1 2" key="1">
    <citation type="submission" date="2020-10" db="EMBL/GenBank/DDBJ databases">
        <title>Ca. Dormibacterota MAGs.</title>
        <authorList>
            <person name="Montgomery K."/>
        </authorList>
    </citation>
    <scope>NUCLEOTIDE SEQUENCE [LARGE SCALE GENOMIC DNA]</scope>
    <source>
        <strain evidence="1">SC8811_S16_3</strain>
    </source>
</reference>
<gene>
    <name evidence="1" type="ORF">JF888_00015</name>
</gene>
<evidence type="ECO:0000313" key="1">
    <source>
        <dbReference type="EMBL" id="MBJ7601578.1"/>
    </source>
</evidence>
<dbReference type="InterPro" id="IPR012467">
    <property type="entry name" value="DUF1684"/>
</dbReference>
<evidence type="ECO:0000313" key="2">
    <source>
        <dbReference type="Proteomes" id="UP000620075"/>
    </source>
</evidence>
<dbReference type="Gene3D" id="6.10.250.1680">
    <property type="match status" value="1"/>
</dbReference>
<dbReference type="PANTHER" id="PTHR41913">
    <property type="entry name" value="DUF1684 DOMAIN-CONTAINING PROTEIN"/>
    <property type="match status" value="1"/>
</dbReference>
<sequence length="207" mass="22898">MTLVDSLELVDWRRRMGDAYRESSLGAWRAARDRLFGGHPQSPIPAARRAAFQGLRWFPPDPTYRVQAALAAADSSALEIDTGGEDRVISYRRSGRLRFQLQGHECSLTVFSLRGYGGGLFLPFTDASSGRETYGGGRYLFDTIKNTDAGCLDFQLGAAEVTIDFNYAYHPSCHYNPRWACPLAPPENRLAVAVRAGELSYPAEEGL</sequence>
<comment type="caution">
    <text evidence="1">The sequence shown here is derived from an EMBL/GenBank/DDBJ whole genome shotgun (WGS) entry which is preliminary data.</text>
</comment>
<dbReference type="PANTHER" id="PTHR41913:SF1">
    <property type="entry name" value="DUF1684 DOMAIN-CONTAINING PROTEIN"/>
    <property type="match status" value="1"/>
</dbReference>
<dbReference type="Pfam" id="PF07920">
    <property type="entry name" value="DUF1684"/>
    <property type="match status" value="1"/>
</dbReference>
<protein>
    <submittedName>
        <fullName evidence="1">DUF1684 domain-containing protein</fullName>
    </submittedName>
</protein>
<organism evidence="1 2">
    <name type="scientific">Candidatus Dormiibacter inghamiae</name>
    <dbReference type="NCBI Taxonomy" id="3127013"/>
    <lineage>
        <taxon>Bacteria</taxon>
        <taxon>Bacillati</taxon>
        <taxon>Candidatus Dormiibacterota</taxon>
        <taxon>Candidatus Dormibacteria</taxon>
        <taxon>Candidatus Dormibacterales</taxon>
        <taxon>Candidatus Dormibacteraceae</taxon>
        <taxon>Candidatus Dormiibacter</taxon>
    </lineage>
</organism>
<dbReference type="RefSeq" id="WP_338175925.1">
    <property type="nucleotide sequence ID" value="NZ_JAEKNQ010000001.1"/>
</dbReference>
<dbReference type="EMBL" id="JAEKNQ010000001">
    <property type="protein sequence ID" value="MBJ7601578.1"/>
    <property type="molecule type" value="Genomic_DNA"/>
</dbReference>
<name>A0A934NC13_9BACT</name>
<dbReference type="Proteomes" id="UP000620075">
    <property type="component" value="Unassembled WGS sequence"/>
</dbReference>
<proteinExistence type="predicted"/>